<dbReference type="InterPro" id="IPR051829">
    <property type="entry name" value="Multiheme_Cytochr_ET"/>
</dbReference>
<dbReference type="RefSeq" id="WP_191155636.1">
    <property type="nucleotide sequence ID" value="NZ_JACWUN010000008.1"/>
</dbReference>
<evidence type="ECO:0000259" key="3">
    <source>
        <dbReference type="Pfam" id="PF09699"/>
    </source>
</evidence>
<feature type="domain" description="Doubled CXXCH motif" evidence="3">
    <location>
        <begin position="228"/>
        <end position="259"/>
    </location>
</feature>
<keyword evidence="2" id="KW-0472">Membrane</keyword>
<comment type="caution">
    <text evidence="5">The sequence shown here is derived from an EMBL/GenBank/DDBJ whole genome shotgun (WGS) entry which is preliminary data.</text>
</comment>
<dbReference type="EMBL" id="JACWUN010000008">
    <property type="protein sequence ID" value="MBD1400685.1"/>
    <property type="molecule type" value="Genomic_DNA"/>
</dbReference>
<keyword evidence="6" id="KW-1185">Reference proteome</keyword>
<dbReference type="Pfam" id="PF09699">
    <property type="entry name" value="Paired_CXXCH_1"/>
    <property type="match status" value="1"/>
</dbReference>
<keyword evidence="2" id="KW-0812">Transmembrane</keyword>
<dbReference type="SUPFAM" id="SSF48695">
    <property type="entry name" value="Multiheme cytochromes"/>
    <property type="match status" value="1"/>
</dbReference>
<feature type="transmembrane region" description="Helical" evidence="2">
    <location>
        <begin position="7"/>
        <end position="24"/>
    </location>
</feature>
<keyword evidence="1" id="KW-0732">Signal</keyword>
<evidence type="ECO:0000313" key="5">
    <source>
        <dbReference type="EMBL" id="MBD1400685.1"/>
    </source>
</evidence>
<dbReference type="Pfam" id="PF22113">
    <property type="entry name" value="Mtrc-MtrF_II-IV_dom"/>
    <property type="match status" value="1"/>
</dbReference>
<dbReference type="AlphaFoldDB" id="A0A8J6QUS4"/>
<organism evidence="5 6">
    <name type="scientific">Pelovirga terrestris</name>
    <dbReference type="NCBI Taxonomy" id="2771352"/>
    <lineage>
        <taxon>Bacteria</taxon>
        <taxon>Pseudomonadati</taxon>
        <taxon>Thermodesulfobacteriota</taxon>
        <taxon>Desulfuromonadia</taxon>
        <taxon>Geobacterales</taxon>
        <taxon>Geobacteraceae</taxon>
        <taxon>Pelovirga</taxon>
    </lineage>
</organism>
<dbReference type="Proteomes" id="UP000632828">
    <property type="component" value="Unassembled WGS sequence"/>
</dbReference>
<dbReference type="InterPro" id="IPR010177">
    <property type="entry name" value="Paired_CXXCH_1"/>
</dbReference>
<accession>A0A8J6QUS4</accession>
<reference evidence="5" key="1">
    <citation type="submission" date="2020-09" db="EMBL/GenBank/DDBJ databases">
        <title>Pelobacter alkaliphilus sp. nov., a novel anaerobic arsenate-reducing bacterium from terrestrial mud volcano.</title>
        <authorList>
            <person name="Khomyakova M.A."/>
            <person name="Merkel A.Y."/>
            <person name="Slobodkin A.I."/>
        </authorList>
    </citation>
    <scope>NUCLEOTIDE SEQUENCE</scope>
    <source>
        <strain evidence="5">M08fum</strain>
    </source>
</reference>
<keyword evidence="2" id="KW-1133">Transmembrane helix</keyword>
<dbReference type="Gene3D" id="1.10.1130.10">
    <property type="entry name" value="Flavocytochrome C3, Chain A"/>
    <property type="match status" value="1"/>
</dbReference>
<name>A0A8J6QUS4_9BACT</name>
<evidence type="ECO:0000313" key="6">
    <source>
        <dbReference type="Proteomes" id="UP000632828"/>
    </source>
</evidence>
<dbReference type="InterPro" id="IPR036280">
    <property type="entry name" value="Multihaem_cyt_sf"/>
</dbReference>
<sequence>MSRTIRSIFVVVIISVVLIAAWVLSSQDGHRFAPDDCLICHTSAQGGRNNLRPDVTESCATCHPSQRDYQAHPTDIIPKKHLPGDMLLVDGRFTCVSCHDVHQGKSKSGRRAAYYLRRNVAGKPFCLICHDVDDKGHMLIGTTHVGQFEVQDRGIRMDATTLLCIECHMDRIASIDADLGAGNWNHFSGRLNHPIGSSYQEAYRERPMAYTPPEFLPEEVKLFDGKIGCGTCHNRYSGIQHMLVISNYRSALCLSCHNK</sequence>
<evidence type="ECO:0000256" key="2">
    <source>
        <dbReference type="SAM" id="Phobius"/>
    </source>
</evidence>
<dbReference type="InterPro" id="IPR054337">
    <property type="entry name" value="Mtrc-MtrF-like_dom_II/IV"/>
</dbReference>
<dbReference type="Gene3D" id="1.10.780.10">
    <property type="entry name" value="Hydroxylamine Oxidoreductase, Chain A, domain 1"/>
    <property type="match status" value="1"/>
</dbReference>
<evidence type="ECO:0000256" key="1">
    <source>
        <dbReference type="ARBA" id="ARBA00022729"/>
    </source>
</evidence>
<proteinExistence type="predicted"/>
<protein>
    <submittedName>
        <fullName evidence="5">Cytochrome c3 family protein</fullName>
    </submittedName>
</protein>
<feature type="domain" description="Outer membrane cytochrome MtrC/MtrF-like" evidence="4">
    <location>
        <begin position="35"/>
        <end position="173"/>
    </location>
</feature>
<dbReference type="PANTHER" id="PTHR35038">
    <property type="entry name" value="DISSIMILATORY SULFITE REDUCTASE SIRA"/>
    <property type="match status" value="1"/>
</dbReference>
<gene>
    <name evidence="5" type="ORF">ICT70_08395</name>
</gene>
<evidence type="ECO:0000259" key="4">
    <source>
        <dbReference type="Pfam" id="PF22113"/>
    </source>
</evidence>